<evidence type="ECO:0000313" key="2">
    <source>
        <dbReference type="Proteomes" id="UP000053464"/>
    </source>
</evidence>
<gene>
    <name evidence="1" type="ORF">AAW00_03605</name>
</gene>
<dbReference type="Pfam" id="PF13489">
    <property type="entry name" value="Methyltransf_23"/>
    <property type="match status" value="1"/>
</dbReference>
<dbReference type="EMBL" id="LBHB01000001">
    <property type="protein sequence ID" value="KLE35522.1"/>
    <property type="molecule type" value="Genomic_DNA"/>
</dbReference>
<protein>
    <submittedName>
        <fullName evidence="1">Uncharacterized protein</fullName>
    </submittedName>
</protein>
<accession>A0A0G9MXK8</accession>
<dbReference type="AlphaFoldDB" id="A0A0G9MXK8"/>
<dbReference type="Gene3D" id="3.40.50.150">
    <property type="entry name" value="Vaccinia Virus protein VP39"/>
    <property type="match status" value="1"/>
</dbReference>
<dbReference type="STRING" id="1581420.AAW00_03605"/>
<dbReference type="PANTHER" id="PTHR43861">
    <property type="entry name" value="TRANS-ACONITATE 2-METHYLTRANSFERASE-RELATED"/>
    <property type="match status" value="1"/>
</dbReference>
<dbReference type="SUPFAM" id="SSF53335">
    <property type="entry name" value="S-adenosyl-L-methionine-dependent methyltransferases"/>
    <property type="match status" value="1"/>
</dbReference>
<dbReference type="CDD" id="cd02440">
    <property type="entry name" value="AdoMet_MTases"/>
    <property type="match status" value="1"/>
</dbReference>
<proteinExistence type="predicted"/>
<sequence>MGRDLAITSDTAAQAACNLCGSHSAEHLFTKKGYRLVQCCDCGLAFIANPPDAAGIAAIYDVAASYHDQLLDPESEDHRRQLRVAHQHLKMLRRFRPQLEGLRLLDIGCSSGIFLSEASAHGVEGEGAELSRRTAEFARTHFGLPIHPGDWREAGYGDASFDIVTLFDVIEHLPDPMQELRDIRRLLKPGGLLLQSTPDIEGLFPRISQRFAGALDYWPHPEPPHHLFQFSEATLAAMVEKAGYRTTGAHHVAIDFAYNFGTPAHWKVSPKMLAYAAAFAPVAVVGNYMGQGDWLYLGATRD</sequence>
<name>A0A0G9MXK8_9SPHN</name>
<dbReference type="PATRIC" id="fig|1581420.6.peg.730"/>
<dbReference type="OrthoDB" id="9777638at2"/>
<dbReference type="PANTHER" id="PTHR43861:SF6">
    <property type="entry name" value="METHYLTRANSFERASE TYPE 11"/>
    <property type="match status" value="1"/>
</dbReference>
<dbReference type="Proteomes" id="UP000053464">
    <property type="component" value="Unassembled WGS sequence"/>
</dbReference>
<organism evidence="1 2">
    <name type="scientific">Aurantiacibacter luteus</name>
    <dbReference type="NCBI Taxonomy" id="1581420"/>
    <lineage>
        <taxon>Bacteria</taxon>
        <taxon>Pseudomonadati</taxon>
        <taxon>Pseudomonadota</taxon>
        <taxon>Alphaproteobacteria</taxon>
        <taxon>Sphingomonadales</taxon>
        <taxon>Erythrobacteraceae</taxon>
        <taxon>Aurantiacibacter</taxon>
    </lineage>
</organism>
<comment type="caution">
    <text evidence="1">The sequence shown here is derived from an EMBL/GenBank/DDBJ whole genome shotgun (WGS) entry which is preliminary data.</text>
</comment>
<dbReference type="InterPro" id="IPR029063">
    <property type="entry name" value="SAM-dependent_MTases_sf"/>
</dbReference>
<reference evidence="1 2" key="1">
    <citation type="submission" date="2015-04" db="EMBL/GenBank/DDBJ databases">
        <title>The draft genome sequence of Erythrobacter luteus KA37.</title>
        <authorList>
            <person name="Zhuang L."/>
            <person name="Liu Y."/>
            <person name="Shao Z."/>
        </authorList>
    </citation>
    <scope>NUCLEOTIDE SEQUENCE [LARGE SCALE GENOMIC DNA]</scope>
    <source>
        <strain evidence="1 2">KA37</strain>
    </source>
</reference>
<dbReference type="RefSeq" id="WP_047002924.1">
    <property type="nucleotide sequence ID" value="NZ_LBHB01000001.1"/>
</dbReference>
<keyword evidence="2" id="KW-1185">Reference proteome</keyword>
<evidence type="ECO:0000313" key="1">
    <source>
        <dbReference type="EMBL" id="KLE35522.1"/>
    </source>
</evidence>